<sequence length="488" mass="52694">MDAYAVADPASSRQRARRVLWPKPGAPRLSRPGLDPWTGLPAFIISEHHISSPNSHQHHARVRSGKITVQQYAEALIRRCEERDGEIHAWVHFDKEAILSQARALDAVPTESRGLLHGVAIGIKDIFLTRDMPTRYFSPIHENDGNGASDSAAVGILRASGALLLGKTATTELASTMVGGPCVNPRSVGGKVYSPGGSSSGSAAAVADGQVPLALGTQTGGSIVRPGSFCGVWAFKPTWGLISTEGVSRCSVTCDTVGYFANNVDDLNLLSRVFRLDLDRRGGDKDETPFRVRDARIAMVKTHVWELARPATRAAWQRARELLVGAGAQIEDVDLPGGFARAHAWREVIAGSEARSAFLSRYLEDKDKLHETLRPFVERRRTPGREEMLEAHDGVAALRREWDSVAARYDAVITPSVTGEAPEGLGDTGSAIFNAMWTVLHAPTLNVPGFVGENGMPVGLTVAGGRYTDMEVLRAGKAIGEVFNRSRE</sequence>
<feature type="domain" description="Amidase" evidence="1">
    <location>
        <begin position="74"/>
        <end position="473"/>
    </location>
</feature>
<dbReference type="PANTHER" id="PTHR11895">
    <property type="entry name" value="TRANSAMIDASE"/>
    <property type="match status" value="1"/>
</dbReference>
<keyword evidence="3" id="KW-1185">Reference proteome</keyword>
<evidence type="ECO:0000259" key="1">
    <source>
        <dbReference type="Pfam" id="PF01425"/>
    </source>
</evidence>
<dbReference type="InterPro" id="IPR000120">
    <property type="entry name" value="Amidase"/>
</dbReference>
<protein>
    <recommendedName>
        <fullName evidence="1">Amidase domain-containing protein</fullName>
    </recommendedName>
</protein>
<accession>A0ABR0C446</accession>
<gene>
    <name evidence="2" type="ORF">Purlil1_4567</name>
</gene>
<organism evidence="2 3">
    <name type="scientific">Purpureocillium lilacinum</name>
    <name type="common">Paecilomyces lilacinus</name>
    <dbReference type="NCBI Taxonomy" id="33203"/>
    <lineage>
        <taxon>Eukaryota</taxon>
        <taxon>Fungi</taxon>
        <taxon>Dikarya</taxon>
        <taxon>Ascomycota</taxon>
        <taxon>Pezizomycotina</taxon>
        <taxon>Sordariomycetes</taxon>
        <taxon>Hypocreomycetidae</taxon>
        <taxon>Hypocreales</taxon>
        <taxon>Ophiocordycipitaceae</taxon>
        <taxon>Purpureocillium</taxon>
    </lineage>
</organism>
<dbReference type="PANTHER" id="PTHR11895:SF151">
    <property type="entry name" value="GLUTAMYL-TRNA(GLN) AMIDOTRANSFERASE SUBUNIT A"/>
    <property type="match status" value="1"/>
</dbReference>
<dbReference type="Proteomes" id="UP001287286">
    <property type="component" value="Unassembled WGS sequence"/>
</dbReference>
<dbReference type="Pfam" id="PF01425">
    <property type="entry name" value="Amidase"/>
    <property type="match status" value="1"/>
</dbReference>
<evidence type="ECO:0000313" key="2">
    <source>
        <dbReference type="EMBL" id="KAK4090987.1"/>
    </source>
</evidence>
<reference evidence="2 3" key="1">
    <citation type="journal article" date="2024" name="Microbiol. Resour. Announc.">
        <title>Genome annotations for the ascomycete fungi Trichoderma harzianum, Trichoderma aggressivum, and Purpureocillium lilacinum.</title>
        <authorList>
            <person name="Beijen E.P.W."/>
            <person name="Ohm R.A."/>
        </authorList>
    </citation>
    <scope>NUCLEOTIDE SEQUENCE [LARGE SCALE GENOMIC DNA]</scope>
    <source>
        <strain evidence="2 3">CBS 150709</strain>
    </source>
</reference>
<name>A0ABR0C446_PURLI</name>
<dbReference type="InterPro" id="IPR023631">
    <property type="entry name" value="Amidase_dom"/>
</dbReference>
<comment type="caution">
    <text evidence="2">The sequence shown here is derived from an EMBL/GenBank/DDBJ whole genome shotgun (WGS) entry which is preliminary data.</text>
</comment>
<evidence type="ECO:0000313" key="3">
    <source>
        <dbReference type="Proteomes" id="UP001287286"/>
    </source>
</evidence>
<dbReference type="Gene3D" id="3.90.1300.10">
    <property type="entry name" value="Amidase signature (AS) domain"/>
    <property type="match status" value="1"/>
</dbReference>
<dbReference type="InterPro" id="IPR036928">
    <property type="entry name" value="AS_sf"/>
</dbReference>
<dbReference type="EMBL" id="JAWRVI010000013">
    <property type="protein sequence ID" value="KAK4090987.1"/>
    <property type="molecule type" value="Genomic_DNA"/>
</dbReference>
<dbReference type="SUPFAM" id="SSF75304">
    <property type="entry name" value="Amidase signature (AS) enzymes"/>
    <property type="match status" value="1"/>
</dbReference>
<proteinExistence type="predicted"/>